<keyword evidence="12" id="KW-1185">Reference proteome</keyword>
<keyword evidence="4 6" id="KW-0067">ATP-binding</keyword>
<reference evidence="11 12" key="1">
    <citation type="submission" date="2022-07" db="EMBL/GenBank/DDBJ databases">
        <title>Genome-wide signatures of adaptation to extreme environments.</title>
        <authorList>
            <person name="Cho C.H."/>
            <person name="Yoon H.S."/>
        </authorList>
    </citation>
    <scope>NUCLEOTIDE SEQUENCE [LARGE SCALE GENOMIC DNA]</scope>
    <source>
        <strain evidence="11 12">108.79 E11</strain>
    </source>
</reference>
<evidence type="ECO:0000259" key="10">
    <source>
        <dbReference type="PROSITE" id="PS50067"/>
    </source>
</evidence>
<evidence type="ECO:0000256" key="2">
    <source>
        <dbReference type="ARBA" id="ARBA00022490"/>
    </source>
</evidence>
<feature type="binding site" evidence="6">
    <location>
        <begin position="130"/>
        <end position="137"/>
    </location>
    <ligand>
        <name>ATP</name>
        <dbReference type="ChEBI" id="CHEBI:30616"/>
    </ligand>
</feature>
<dbReference type="GO" id="GO:0007052">
    <property type="term" value="P:mitotic spindle organization"/>
    <property type="evidence" value="ECO:0007669"/>
    <property type="project" value="TreeGrafter"/>
</dbReference>
<dbReference type="InterPro" id="IPR027417">
    <property type="entry name" value="P-loop_NTPase"/>
</dbReference>
<dbReference type="PROSITE" id="PS50067">
    <property type="entry name" value="KINESIN_MOTOR_2"/>
    <property type="match status" value="1"/>
</dbReference>
<dbReference type="PANTHER" id="PTHR47969">
    <property type="entry name" value="CHROMOSOME-ASSOCIATED KINESIN KIF4A-RELATED"/>
    <property type="match status" value="1"/>
</dbReference>
<dbReference type="GO" id="GO:0005875">
    <property type="term" value="C:microtubule associated complex"/>
    <property type="evidence" value="ECO:0007669"/>
    <property type="project" value="TreeGrafter"/>
</dbReference>
<dbReference type="GO" id="GO:0007018">
    <property type="term" value="P:microtubule-based movement"/>
    <property type="evidence" value="ECO:0007669"/>
    <property type="project" value="InterPro"/>
</dbReference>
<dbReference type="InterPro" id="IPR001752">
    <property type="entry name" value="Kinesin_motor_dom"/>
</dbReference>
<name>A0AAV9IJU6_9RHOD</name>
<evidence type="ECO:0000313" key="11">
    <source>
        <dbReference type="EMBL" id="KAK4527534.1"/>
    </source>
</evidence>
<evidence type="ECO:0000256" key="8">
    <source>
        <dbReference type="SAM" id="Coils"/>
    </source>
</evidence>
<organism evidence="11 12">
    <name type="scientific">Galdieria yellowstonensis</name>
    <dbReference type="NCBI Taxonomy" id="3028027"/>
    <lineage>
        <taxon>Eukaryota</taxon>
        <taxon>Rhodophyta</taxon>
        <taxon>Bangiophyceae</taxon>
        <taxon>Galdieriales</taxon>
        <taxon>Galdieriaceae</taxon>
        <taxon>Galdieria</taxon>
    </lineage>
</organism>
<keyword evidence="5 8" id="KW-0175">Coiled coil</keyword>
<dbReference type="Proteomes" id="UP001300502">
    <property type="component" value="Unassembled WGS sequence"/>
</dbReference>
<protein>
    <recommendedName>
        <fullName evidence="7">Kinesin-like protein</fullName>
    </recommendedName>
</protein>
<keyword evidence="7" id="KW-0493">Microtubule</keyword>
<keyword evidence="2" id="KW-0963">Cytoplasm</keyword>
<evidence type="ECO:0000313" key="12">
    <source>
        <dbReference type="Proteomes" id="UP001300502"/>
    </source>
</evidence>
<feature type="compositionally biased region" description="Basic residues" evidence="9">
    <location>
        <begin position="829"/>
        <end position="839"/>
    </location>
</feature>
<accession>A0AAV9IJU6</accession>
<dbReference type="PRINTS" id="PR00380">
    <property type="entry name" value="KINESINHEAVY"/>
</dbReference>
<gene>
    <name evidence="11" type="ORF">GAYE_SCF41G5457</name>
</gene>
<keyword evidence="3 6" id="KW-0547">Nucleotide-binding</keyword>
<dbReference type="SUPFAM" id="SSF52540">
    <property type="entry name" value="P-loop containing nucleoside triphosphate hydrolases"/>
    <property type="match status" value="1"/>
</dbReference>
<dbReference type="PROSITE" id="PS00411">
    <property type="entry name" value="KINESIN_MOTOR_1"/>
    <property type="match status" value="1"/>
</dbReference>
<sequence>MSTSPPIVRNLQFENEEFEQETQDSKSKDEVNVADCERIKVFLRLRPFTVDEIARGEQSAVLQVKENRISIRPRNRNYMTSEVQATNEATFEFDEIFNEDISQSAIFRKVAIPFIHKLFTGKSSMILAYGITNAGKTHTILGTEADPGLIPRSIDVIFHSLKDRIIQNPRGDEKASAKYLIECCSNVLFSAKDEHWDSVTDSFSDPVSGIPCLFADGKENNISILSEDESLVFQVTVSYMEIYNDRCYDLFDVNTLLDAQKVLKRGPKSTTKYRRQGLKLKEIQNGKIKVEGLHEIEVYNSSEAHRLLQCGIKNRQIAETLCNRHSSRSHSVFNINLKALQKISKKEYRDIFQSTLSFVDLAGSERTTKTDVTGERLKETAQINKSLMNLGQCLEALRRNQRMKESKTEDNLKKKQLVVPYRQSKLTLLFRDFVQNGSTLMIAACSPASSDADETIHALRTASFAKELKYSHIQAQGSYNTISNYRKHIDALHQPVRNRDKFDDELSNAYDEDFQDTDELLLEIQTLRERLAFAESRALLIESEIRDEVAREMEEALHRMERQYRLKLEEATQYHEERLERRVHLITTTARKELGYGAAHRAAEHAMLNYYKDKWEAERALHEFELSQLKQKLRERNLERDELKELVLNRTTVYQEESRQNVFTQTDESLQSERLSTDDINHRNELSNLLENFVETLKKFIPRTFGANVWQQVEENYLVAMIEELAREECGVGQLRMIDYLNRMFEFLGGSPVADDAKPLNEELKNADVSKQPNQSKRRRERKKKQSETSKDSISVDGQNESTEAATSLENFGCSSSVLSTTTPDKVIKKCRRSRKTKN</sequence>
<evidence type="ECO:0000256" key="5">
    <source>
        <dbReference type="ARBA" id="ARBA00023054"/>
    </source>
</evidence>
<evidence type="ECO:0000256" key="4">
    <source>
        <dbReference type="ARBA" id="ARBA00022840"/>
    </source>
</evidence>
<evidence type="ECO:0000256" key="1">
    <source>
        <dbReference type="ARBA" id="ARBA00004496"/>
    </source>
</evidence>
<dbReference type="Pfam" id="PF00225">
    <property type="entry name" value="Kinesin"/>
    <property type="match status" value="1"/>
</dbReference>
<evidence type="ECO:0000256" key="7">
    <source>
        <dbReference type="RuleBase" id="RU000394"/>
    </source>
</evidence>
<keyword evidence="6 7" id="KW-0505">Motor protein</keyword>
<dbReference type="SMART" id="SM00129">
    <property type="entry name" value="KISc"/>
    <property type="match status" value="1"/>
</dbReference>
<dbReference type="Gene3D" id="3.40.850.10">
    <property type="entry name" value="Kinesin motor domain"/>
    <property type="match status" value="1"/>
</dbReference>
<feature type="coiled-coil region" evidence="8">
    <location>
        <begin position="517"/>
        <end position="570"/>
    </location>
</feature>
<dbReference type="GO" id="GO:0005874">
    <property type="term" value="C:microtubule"/>
    <property type="evidence" value="ECO:0007669"/>
    <property type="project" value="UniProtKB-KW"/>
</dbReference>
<feature type="coiled-coil region" evidence="8">
    <location>
        <begin position="612"/>
        <end position="649"/>
    </location>
</feature>
<evidence type="ECO:0000256" key="3">
    <source>
        <dbReference type="ARBA" id="ARBA00022741"/>
    </source>
</evidence>
<dbReference type="InterPro" id="IPR019821">
    <property type="entry name" value="Kinesin_motor_CS"/>
</dbReference>
<dbReference type="GO" id="GO:0008017">
    <property type="term" value="F:microtubule binding"/>
    <property type="evidence" value="ECO:0007669"/>
    <property type="project" value="InterPro"/>
</dbReference>
<proteinExistence type="inferred from homology"/>
<feature type="region of interest" description="Disordered" evidence="9">
    <location>
        <begin position="762"/>
        <end position="839"/>
    </location>
</feature>
<evidence type="ECO:0000256" key="6">
    <source>
        <dbReference type="PROSITE-ProRule" id="PRU00283"/>
    </source>
</evidence>
<dbReference type="GO" id="GO:0005524">
    <property type="term" value="F:ATP binding"/>
    <property type="evidence" value="ECO:0007669"/>
    <property type="project" value="UniProtKB-UniRule"/>
</dbReference>
<comment type="caution">
    <text evidence="11">The sequence shown here is derived from an EMBL/GenBank/DDBJ whole genome shotgun (WGS) entry which is preliminary data.</text>
</comment>
<feature type="domain" description="Kinesin motor" evidence="10">
    <location>
        <begin position="38"/>
        <end position="468"/>
    </location>
</feature>
<feature type="compositionally biased region" description="Basic residues" evidence="9">
    <location>
        <begin position="776"/>
        <end position="785"/>
    </location>
</feature>
<comment type="subcellular location">
    <subcellularLocation>
        <location evidence="1">Cytoplasm</location>
    </subcellularLocation>
</comment>
<dbReference type="PANTHER" id="PTHR47969:SF15">
    <property type="entry name" value="CHROMOSOME-ASSOCIATED KINESIN KIF4A-RELATED"/>
    <property type="match status" value="1"/>
</dbReference>
<dbReference type="GO" id="GO:0051231">
    <property type="term" value="P:spindle elongation"/>
    <property type="evidence" value="ECO:0007669"/>
    <property type="project" value="TreeGrafter"/>
</dbReference>
<dbReference type="InterPro" id="IPR027640">
    <property type="entry name" value="Kinesin-like_fam"/>
</dbReference>
<evidence type="ECO:0000256" key="9">
    <source>
        <dbReference type="SAM" id="MobiDB-lite"/>
    </source>
</evidence>
<feature type="compositionally biased region" description="Polar residues" evidence="9">
    <location>
        <begin position="792"/>
        <end position="824"/>
    </location>
</feature>
<dbReference type="GO" id="GO:0003777">
    <property type="term" value="F:microtubule motor activity"/>
    <property type="evidence" value="ECO:0007669"/>
    <property type="project" value="InterPro"/>
</dbReference>
<dbReference type="EMBL" id="JANCYU010000053">
    <property type="protein sequence ID" value="KAK4527534.1"/>
    <property type="molecule type" value="Genomic_DNA"/>
</dbReference>
<dbReference type="InterPro" id="IPR036961">
    <property type="entry name" value="Kinesin_motor_dom_sf"/>
</dbReference>
<dbReference type="AlphaFoldDB" id="A0AAV9IJU6"/>
<comment type="similarity">
    <text evidence="6 7">Belongs to the TRAFAC class myosin-kinesin ATPase superfamily. Kinesin family.</text>
</comment>